<evidence type="ECO:0000313" key="5">
    <source>
        <dbReference type="Proteomes" id="UP000244162"/>
    </source>
</evidence>
<feature type="transmembrane region" description="Helical" evidence="1">
    <location>
        <begin position="56"/>
        <end position="75"/>
    </location>
</feature>
<keyword evidence="1" id="KW-0812">Transmembrane</keyword>
<feature type="transmembrane region" description="Helical" evidence="1">
    <location>
        <begin position="87"/>
        <end position="112"/>
    </location>
</feature>
<feature type="transmembrane region" description="Helical" evidence="1">
    <location>
        <begin position="12"/>
        <end position="36"/>
    </location>
</feature>
<evidence type="ECO:0000313" key="4">
    <source>
        <dbReference type="EMBL" id="PTQ08499.1"/>
    </source>
</evidence>
<keyword evidence="1" id="KW-0472">Membrane</keyword>
<keyword evidence="1" id="KW-1133">Transmembrane helix</keyword>
<comment type="caution">
    <text evidence="4">The sequence shown here is derived from an EMBL/GenBank/DDBJ whole genome shotgun (WGS) entry which is preliminary data.</text>
</comment>
<sequence length="204" mass="21221">MLTFLGAADNIVFSTALVLMLLIGLVEAIGLGTGAMDLDLDGDAGGLLGWLGIGRLPLLMLLVAFLASFGLIGLAGQQAALSLSGALLPALIAVPAAGVAALPVTGLAARLLARILPHDETSAVSLDSLVGRSATIIVGRASRGSPAKARVRDVHGQPHYVMVEPDTPGQSFAEGEQILLVRREDAIFRAIIDENPRFSNWIER</sequence>
<gene>
    <name evidence="4" type="ORF">CLG96_14930</name>
</gene>
<name>A0A2T5FUV7_9SPHN</name>
<dbReference type="InterPro" id="IPR048376">
    <property type="entry name" value="YqiJ_N"/>
</dbReference>
<evidence type="ECO:0000259" key="2">
    <source>
        <dbReference type="Pfam" id="PF07290"/>
    </source>
</evidence>
<accession>A0A2T5FUV7</accession>
<dbReference type="RefSeq" id="WP_107969046.1">
    <property type="nucleotide sequence ID" value="NZ_NWBU01000015.1"/>
</dbReference>
<dbReference type="OrthoDB" id="7207054at2"/>
<evidence type="ECO:0000256" key="1">
    <source>
        <dbReference type="SAM" id="Phobius"/>
    </source>
</evidence>
<evidence type="ECO:0008006" key="6">
    <source>
        <dbReference type="Google" id="ProtNLM"/>
    </source>
</evidence>
<reference evidence="4 5" key="1">
    <citation type="submission" date="2017-09" db="EMBL/GenBank/DDBJ databases">
        <title>Sphingomonas panjinensis sp.nov., isolated from oil-contaminated soil.</title>
        <authorList>
            <person name="Wang L."/>
            <person name="Chen L."/>
        </authorList>
    </citation>
    <scope>NUCLEOTIDE SEQUENCE [LARGE SCALE GENOMIC DNA]</scope>
    <source>
        <strain evidence="4 5">FW-11</strain>
    </source>
</reference>
<protein>
    <recommendedName>
        <fullName evidence="6">DUF1449 domain-containing protein</fullName>
    </recommendedName>
</protein>
<dbReference type="Pfam" id="PF21001">
    <property type="entry name" value="YqiJ_N"/>
    <property type="match status" value="1"/>
</dbReference>
<feature type="domain" description="Inner membrane protein YqiJ OB-fold" evidence="2">
    <location>
        <begin position="128"/>
        <end position="191"/>
    </location>
</feature>
<evidence type="ECO:0000259" key="3">
    <source>
        <dbReference type="Pfam" id="PF21001"/>
    </source>
</evidence>
<dbReference type="InterPro" id="IPR010840">
    <property type="entry name" value="YqiJ_OB"/>
</dbReference>
<proteinExistence type="predicted"/>
<feature type="domain" description="Inner membrane protein YqiJ N-terminal" evidence="3">
    <location>
        <begin position="10"/>
        <end position="105"/>
    </location>
</feature>
<dbReference type="EMBL" id="NWBU01000015">
    <property type="protein sequence ID" value="PTQ08499.1"/>
    <property type="molecule type" value="Genomic_DNA"/>
</dbReference>
<dbReference type="Proteomes" id="UP000244162">
    <property type="component" value="Unassembled WGS sequence"/>
</dbReference>
<keyword evidence="5" id="KW-1185">Reference proteome</keyword>
<dbReference type="Pfam" id="PF07290">
    <property type="entry name" value="YqiJ_OB"/>
    <property type="match status" value="1"/>
</dbReference>
<dbReference type="AlphaFoldDB" id="A0A2T5FUV7"/>
<organism evidence="4 5">
    <name type="scientific">Sphingomonas oleivorans</name>
    <dbReference type="NCBI Taxonomy" id="1735121"/>
    <lineage>
        <taxon>Bacteria</taxon>
        <taxon>Pseudomonadati</taxon>
        <taxon>Pseudomonadota</taxon>
        <taxon>Alphaproteobacteria</taxon>
        <taxon>Sphingomonadales</taxon>
        <taxon>Sphingomonadaceae</taxon>
        <taxon>Sphingomonas</taxon>
    </lineage>
</organism>